<dbReference type="EMBL" id="LEKV01005731">
    <property type="protein sequence ID" value="KVH87896.1"/>
    <property type="molecule type" value="Genomic_DNA"/>
</dbReference>
<comment type="caution">
    <text evidence="7">The sequence shown here is derived from an EMBL/GenBank/DDBJ whole genome shotgun (WGS) entry which is preliminary data.</text>
</comment>
<reference evidence="7 8" key="1">
    <citation type="journal article" date="2016" name="Sci. Rep.">
        <title>The genome sequence of the outbreeding globe artichoke constructed de novo incorporating a phase-aware low-pass sequencing strategy of F1 progeny.</title>
        <authorList>
            <person name="Scaglione D."/>
            <person name="Reyes-Chin-Wo S."/>
            <person name="Acquadro A."/>
            <person name="Froenicke L."/>
            <person name="Portis E."/>
            <person name="Beitel C."/>
            <person name="Tirone M."/>
            <person name="Mauro R."/>
            <person name="Lo Monaco A."/>
            <person name="Mauromicale G."/>
            <person name="Faccioli P."/>
            <person name="Cattivelli L."/>
            <person name="Rieseberg L."/>
            <person name="Michelmore R."/>
            <person name="Lanteri S."/>
        </authorList>
    </citation>
    <scope>NUCLEOTIDE SEQUENCE [LARGE SCALE GENOMIC DNA]</scope>
    <source>
        <strain evidence="7">2C</strain>
    </source>
</reference>
<evidence type="ECO:0000313" key="7">
    <source>
        <dbReference type="EMBL" id="KVH87896.1"/>
    </source>
</evidence>
<protein>
    <recommendedName>
        <fullName evidence="3">Uncharacterized protein ycf68</fullName>
    </recommendedName>
</protein>
<dbReference type="AlphaFoldDB" id="A0A118JS95"/>
<dbReference type="PANTHER" id="PTHR34890">
    <property type="entry name" value="ORF16-LACZ FUSION PROTEIN-RELATED"/>
    <property type="match status" value="1"/>
</dbReference>
<evidence type="ECO:0000256" key="5">
    <source>
        <dbReference type="ARBA" id="ARBA00022640"/>
    </source>
</evidence>
<organism evidence="7 8">
    <name type="scientific">Cynara cardunculus var. scolymus</name>
    <name type="common">Globe artichoke</name>
    <name type="synonym">Cynara scolymus</name>
    <dbReference type="NCBI Taxonomy" id="59895"/>
    <lineage>
        <taxon>Eukaryota</taxon>
        <taxon>Viridiplantae</taxon>
        <taxon>Streptophyta</taxon>
        <taxon>Embryophyta</taxon>
        <taxon>Tracheophyta</taxon>
        <taxon>Spermatophyta</taxon>
        <taxon>Magnoliopsida</taxon>
        <taxon>eudicotyledons</taxon>
        <taxon>Gunneridae</taxon>
        <taxon>Pentapetalae</taxon>
        <taxon>asterids</taxon>
        <taxon>campanulids</taxon>
        <taxon>Asterales</taxon>
        <taxon>Asteraceae</taxon>
        <taxon>Carduoideae</taxon>
        <taxon>Cardueae</taxon>
        <taxon>Carduinae</taxon>
        <taxon>Cynara</taxon>
    </lineage>
</organism>
<keyword evidence="6" id="KW-1133">Transmembrane helix</keyword>
<comment type="similarity">
    <text evidence="2">Belongs to the ycf68 family.</text>
</comment>
<keyword evidence="5" id="KW-0934">Plastid</keyword>
<dbReference type="GO" id="GO:0009507">
    <property type="term" value="C:chloroplast"/>
    <property type="evidence" value="ECO:0007669"/>
    <property type="project" value="UniProtKB-SubCell"/>
</dbReference>
<comment type="subcellular location">
    <subcellularLocation>
        <location evidence="1">Plastid</location>
        <location evidence="1">Chloroplast</location>
    </subcellularLocation>
</comment>
<evidence type="ECO:0000256" key="2">
    <source>
        <dbReference type="ARBA" id="ARBA00007638"/>
    </source>
</evidence>
<evidence type="ECO:0000256" key="1">
    <source>
        <dbReference type="ARBA" id="ARBA00004229"/>
    </source>
</evidence>
<evidence type="ECO:0000256" key="4">
    <source>
        <dbReference type="ARBA" id="ARBA00022528"/>
    </source>
</evidence>
<keyword evidence="4" id="KW-0150">Chloroplast</keyword>
<proteinExistence type="inferred from homology"/>
<dbReference type="Gramene" id="KVH87896">
    <property type="protein sequence ID" value="KVH87896"/>
    <property type="gene ID" value="Ccrd_024790"/>
</dbReference>
<evidence type="ECO:0000313" key="8">
    <source>
        <dbReference type="Proteomes" id="UP000243975"/>
    </source>
</evidence>
<sequence length="205" mass="22925">MRRRRKGLVHNGIPTQHLLSEILRRVALRRAQYDESCKLCSGGNQSGDLRGGGLPCGGCQRFESAYLQLVNLADTKLYDSTQFFRFGGSIYDLSFMDVDKIHPFSNTLGWHSLKIKGEIHNNNSSSTGLNSVQFWLEQFRNRQKAICLSDLAAVTSVTGLLWLLVNSCLVTVFDFELSPILSSKLLFCLNSRQVAAAEFFKVQAA</sequence>
<feature type="non-terminal residue" evidence="7">
    <location>
        <position position="205"/>
    </location>
</feature>
<dbReference type="InterPro" id="IPR022546">
    <property type="entry name" value="Uncharacterised_Ycf68"/>
</dbReference>
<accession>A0A118JS95</accession>
<keyword evidence="6" id="KW-0812">Transmembrane</keyword>
<gene>
    <name evidence="7" type="ORF">Ccrd_024790</name>
</gene>
<dbReference type="Proteomes" id="UP000243975">
    <property type="component" value="Unassembled WGS sequence"/>
</dbReference>
<evidence type="ECO:0000256" key="3">
    <source>
        <dbReference type="ARBA" id="ARBA00021456"/>
    </source>
</evidence>
<name>A0A118JS95_CYNCS</name>
<evidence type="ECO:0000256" key="6">
    <source>
        <dbReference type="SAM" id="Phobius"/>
    </source>
</evidence>
<keyword evidence="8" id="KW-1185">Reference proteome</keyword>
<keyword evidence="6" id="KW-0472">Membrane</keyword>
<feature type="transmembrane region" description="Helical" evidence="6">
    <location>
        <begin position="145"/>
        <end position="165"/>
    </location>
</feature>